<gene>
    <name evidence="1" type="ORF">S06H3_00616</name>
</gene>
<dbReference type="EMBL" id="BARV01000116">
    <property type="protein sequence ID" value="GAH93654.1"/>
    <property type="molecule type" value="Genomic_DNA"/>
</dbReference>
<protein>
    <submittedName>
        <fullName evidence="1">Uncharacterized protein</fullName>
    </submittedName>
</protein>
<evidence type="ECO:0000313" key="1">
    <source>
        <dbReference type="EMBL" id="GAH93654.1"/>
    </source>
</evidence>
<proteinExistence type="predicted"/>
<dbReference type="AlphaFoldDB" id="X1KU14"/>
<sequence>MSEDKKLELCKLTWIEDQPVVECPPVALTEATRLIQTKGILIKEVQIVKES</sequence>
<name>X1KU14_9ZZZZ</name>
<comment type="caution">
    <text evidence="1">The sequence shown here is derived from an EMBL/GenBank/DDBJ whole genome shotgun (WGS) entry which is preliminary data.</text>
</comment>
<accession>X1KU14</accession>
<organism evidence="1">
    <name type="scientific">marine sediment metagenome</name>
    <dbReference type="NCBI Taxonomy" id="412755"/>
    <lineage>
        <taxon>unclassified sequences</taxon>
        <taxon>metagenomes</taxon>
        <taxon>ecological metagenomes</taxon>
    </lineage>
</organism>
<reference evidence="1" key="1">
    <citation type="journal article" date="2014" name="Front. Microbiol.">
        <title>High frequency of phylogenetically diverse reductive dehalogenase-homologous genes in deep subseafloor sedimentary metagenomes.</title>
        <authorList>
            <person name="Kawai M."/>
            <person name="Futagami T."/>
            <person name="Toyoda A."/>
            <person name="Takaki Y."/>
            <person name="Nishi S."/>
            <person name="Hori S."/>
            <person name="Arai W."/>
            <person name="Tsubouchi T."/>
            <person name="Morono Y."/>
            <person name="Uchiyama I."/>
            <person name="Ito T."/>
            <person name="Fujiyama A."/>
            <person name="Inagaki F."/>
            <person name="Takami H."/>
        </authorList>
    </citation>
    <scope>NUCLEOTIDE SEQUENCE</scope>
    <source>
        <strain evidence="1">Expedition CK06-06</strain>
    </source>
</reference>